<accession>A0A4U5MGF2</accession>
<dbReference type="EMBL" id="AZBU02000008">
    <property type="protein sequence ID" value="TKR68328.1"/>
    <property type="molecule type" value="Genomic_DNA"/>
</dbReference>
<dbReference type="AlphaFoldDB" id="A0A4U5MGF2"/>
<protein>
    <submittedName>
        <fullName evidence="2">Uncharacterized protein</fullName>
    </submittedName>
</protein>
<reference evidence="2 3" key="2">
    <citation type="journal article" date="2019" name="G3 (Bethesda)">
        <title>Hybrid Assembly of the Genome of the Entomopathogenic Nematode Steinernema carpocapsae Identifies the X-Chromosome.</title>
        <authorList>
            <person name="Serra L."/>
            <person name="Macchietto M."/>
            <person name="Macias-Munoz A."/>
            <person name="McGill C.J."/>
            <person name="Rodriguez I.M."/>
            <person name="Rodriguez B."/>
            <person name="Murad R."/>
            <person name="Mortazavi A."/>
        </authorList>
    </citation>
    <scope>NUCLEOTIDE SEQUENCE [LARGE SCALE GENOMIC DNA]</scope>
    <source>
        <strain evidence="2 3">ALL</strain>
    </source>
</reference>
<reference evidence="2 3" key="1">
    <citation type="journal article" date="2015" name="Genome Biol.">
        <title>Comparative genomics of Steinernema reveals deeply conserved gene regulatory networks.</title>
        <authorList>
            <person name="Dillman A.R."/>
            <person name="Macchietto M."/>
            <person name="Porter C.F."/>
            <person name="Rogers A."/>
            <person name="Williams B."/>
            <person name="Antoshechkin I."/>
            <person name="Lee M.M."/>
            <person name="Goodwin Z."/>
            <person name="Lu X."/>
            <person name="Lewis E.E."/>
            <person name="Goodrich-Blair H."/>
            <person name="Stock S.P."/>
            <person name="Adams B.J."/>
            <person name="Sternberg P.W."/>
            <person name="Mortazavi A."/>
        </authorList>
    </citation>
    <scope>NUCLEOTIDE SEQUENCE [LARGE SCALE GENOMIC DNA]</scope>
    <source>
        <strain evidence="2 3">ALL</strain>
    </source>
</reference>
<feature type="transmembrane region" description="Helical" evidence="1">
    <location>
        <begin position="20"/>
        <end position="42"/>
    </location>
</feature>
<evidence type="ECO:0000313" key="2">
    <source>
        <dbReference type="EMBL" id="TKR68328.1"/>
    </source>
</evidence>
<organism evidence="2 3">
    <name type="scientific">Steinernema carpocapsae</name>
    <name type="common">Entomopathogenic nematode</name>
    <dbReference type="NCBI Taxonomy" id="34508"/>
    <lineage>
        <taxon>Eukaryota</taxon>
        <taxon>Metazoa</taxon>
        <taxon>Ecdysozoa</taxon>
        <taxon>Nematoda</taxon>
        <taxon>Chromadorea</taxon>
        <taxon>Rhabditida</taxon>
        <taxon>Tylenchina</taxon>
        <taxon>Panagrolaimomorpha</taxon>
        <taxon>Strongyloidoidea</taxon>
        <taxon>Steinernematidae</taxon>
        <taxon>Steinernema</taxon>
    </lineage>
</organism>
<dbReference type="Proteomes" id="UP000298663">
    <property type="component" value="Unassembled WGS sequence"/>
</dbReference>
<name>A0A4U5MGF2_STECR</name>
<keyword evidence="1" id="KW-0472">Membrane</keyword>
<keyword evidence="1" id="KW-0812">Transmembrane</keyword>
<evidence type="ECO:0000256" key="1">
    <source>
        <dbReference type="SAM" id="Phobius"/>
    </source>
</evidence>
<keyword evidence="3" id="KW-1185">Reference proteome</keyword>
<comment type="caution">
    <text evidence="2">The sequence shown here is derived from an EMBL/GenBank/DDBJ whole genome shotgun (WGS) entry which is preliminary data.</text>
</comment>
<sequence>MRLIGVGIHTEAAVTGRRLISAVSCFLLFHNLFSGVFIVRILEYFRVARSCEGCVLSWGFFEDSVEIPCEAP</sequence>
<evidence type="ECO:0000313" key="3">
    <source>
        <dbReference type="Proteomes" id="UP000298663"/>
    </source>
</evidence>
<gene>
    <name evidence="2" type="ORF">L596_024324</name>
</gene>
<proteinExistence type="predicted"/>
<keyword evidence="1" id="KW-1133">Transmembrane helix</keyword>